<evidence type="ECO:0000313" key="3">
    <source>
        <dbReference type="Proteomes" id="UP000315295"/>
    </source>
</evidence>
<dbReference type="AlphaFoldDB" id="A0A540KI09"/>
<keyword evidence="3" id="KW-1185">Reference proteome</keyword>
<dbReference type="Proteomes" id="UP000315295">
    <property type="component" value="Unassembled WGS sequence"/>
</dbReference>
<gene>
    <name evidence="2" type="ORF">C1H46_040811</name>
</gene>
<organism evidence="2 3">
    <name type="scientific">Malus baccata</name>
    <name type="common">Siberian crab apple</name>
    <name type="synonym">Pyrus baccata</name>
    <dbReference type="NCBI Taxonomy" id="106549"/>
    <lineage>
        <taxon>Eukaryota</taxon>
        <taxon>Viridiplantae</taxon>
        <taxon>Streptophyta</taxon>
        <taxon>Embryophyta</taxon>
        <taxon>Tracheophyta</taxon>
        <taxon>Spermatophyta</taxon>
        <taxon>Magnoliopsida</taxon>
        <taxon>eudicotyledons</taxon>
        <taxon>Gunneridae</taxon>
        <taxon>Pentapetalae</taxon>
        <taxon>rosids</taxon>
        <taxon>fabids</taxon>
        <taxon>Rosales</taxon>
        <taxon>Rosaceae</taxon>
        <taxon>Amygdaloideae</taxon>
        <taxon>Maleae</taxon>
        <taxon>Malus</taxon>
    </lineage>
</organism>
<reference evidence="2 3" key="1">
    <citation type="journal article" date="2019" name="G3 (Bethesda)">
        <title>Sequencing of a Wild Apple (Malus baccata) Genome Unravels the Differences Between Cultivated and Wild Apple Species Regarding Disease Resistance and Cold Tolerance.</title>
        <authorList>
            <person name="Chen X."/>
        </authorList>
    </citation>
    <scope>NUCLEOTIDE SEQUENCE [LARGE SCALE GENOMIC DNA]</scope>
    <source>
        <strain evidence="3">cv. Shandingzi</strain>
        <tissue evidence="2">Leaves</tissue>
    </source>
</reference>
<evidence type="ECO:0000256" key="1">
    <source>
        <dbReference type="SAM" id="MobiDB-lite"/>
    </source>
</evidence>
<evidence type="ECO:0000313" key="2">
    <source>
        <dbReference type="EMBL" id="TQD73642.1"/>
    </source>
</evidence>
<feature type="region of interest" description="Disordered" evidence="1">
    <location>
        <begin position="25"/>
        <end position="59"/>
    </location>
</feature>
<accession>A0A540KI09</accession>
<proteinExistence type="predicted"/>
<dbReference type="EMBL" id="VIEB01001266">
    <property type="protein sequence ID" value="TQD73642.1"/>
    <property type="molecule type" value="Genomic_DNA"/>
</dbReference>
<comment type="caution">
    <text evidence="2">The sequence shown here is derived from an EMBL/GenBank/DDBJ whole genome shotgun (WGS) entry which is preliminary data.</text>
</comment>
<sequence length="99" mass="10969">MDPVEPKTLQDANFLKGSVKISLFRPPYPPAKKHKSSSTEHTHAHTHTPPQLTTPPPFELSSAQFRVSKSISFPTHPSESHACLLSFMIPNPEILSISQ</sequence>
<protein>
    <submittedName>
        <fullName evidence="2">Uncharacterized protein</fullName>
    </submittedName>
</protein>
<name>A0A540KI09_MALBA</name>